<evidence type="ECO:0000313" key="1">
    <source>
        <dbReference type="EMBL" id="KAI5653279.1"/>
    </source>
</evidence>
<dbReference type="Proteomes" id="UP001060085">
    <property type="component" value="Linkage Group LG07"/>
</dbReference>
<gene>
    <name evidence="1" type="ORF">M9H77_30466</name>
</gene>
<reference evidence="2" key="1">
    <citation type="journal article" date="2023" name="Nat. Plants">
        <title>Single-cell RNA sequencing provides a high-resolution roadmap for understanding the multicellular compartmentation of specialized metabolism.</title>
        <authorList>
            <person name="Sun S."/>
            <person name="Shen X."/>
            <person name="Li Y."/>
            <person name="Li Y."/>
            <person name="Wang S."/>
            <person name="Li R."/>
            <person name="Zhang H."/>
            <person name="Shen G."/>
            <person name="Guo B."/>
            <person name="Wei J."/>
            <person name="Xu J."/>
            <person name="St-Pierre B."/>
            <person name="Chen S."/>
            <person name="Sun C."/>
        </authorList>
    </citation>
    <scope>NUCLEOTIDE SEQUENCE [LARGE SCALE GENOMIC DNA]</scope>
</reference>
<organism evidence="1 2">
    <name type="scientific">Catharanthus roseus</name>
    <name type="common">Madagascar periwinkle</name>
    <name type="synonym">Vinca rosea</name>
    <dbReference type="NCBI Taxonomy" id="4058"/>
    <lineage>
        <taxon>Eukaryota</taxon>
        <taxon>Viridiplantae</taxon>
        <taxon>Streptophyta</taxon>
        <taxon>Embryophyta</taxon>
        <taxon>Tracheophyta</taxon>
        <taxon>Spermatophyta</taxon>
        <taxon>Magnoliopsida</taxon>
        <taxon>eudicotyledons</taxon>
        <taxon>Gunneridae</taxon>
        <taxon>Pentapetalae</taxon>
        <taxon>asterids</taxon>
        <taxon>lamiids</taxon>
        <taxon>Gentianales</taxon>
        <taxon>Apocynaceae</taxon>
        <taxon>Rauvolfioideae</taxon>
        <taxon>Vinceae</taxon>
        <taxon>Catharanthinae</taxon>
        <taxon>Catharanthus</taxon>
    </lineage>
</organism>
<proteinExistence type="predicted"/>
<comment type="caution">
    <text evidence="1">The sequence shown here is derived from an EMBL/GenBank/DDBJ whole genome shotgun (WGS) entry which is preliminary data.</text>
</comment>
<evidence type="ECO:0000313" key="2">
    <source>
        <dbReference type="Proteomes" id="UP001060085"/>
    </source>
</evidence>
<keyword evidence="2" id="KW-1185">Reference proteome</keyword>
<sequence length="517" mass="60078">MVMTTFLQERQDSIGNFSTYAKSHEHHSHDSYGDSSGRYERMISMIVISIVTMNTVKEACGEYLYSDNLDRNGYQSEQEMYGRKEHKSYVKNQIKTSMPQFLGKYIVKKETKKSSIVEEFQRAIRLLQVKEVVGALVEVQVANEDSRDFKREKSIEGEIEKSEKDECLKEKEYDLDKSEETKEIESLSKRYESLKEEGKEKEQVGFETNEELNFFTNQSNSFLDTSSTSFLLNINAWKEPNHGNLLLIVVMSKEPVGYLVLNVMVFMLMVFNSMIYIQGFILLFECENKWKGSLMVLKVYLCDLLKTIFGNGMVELTFKKLVKKHIGYPMPFTEILWKDIFLSDFLVQNKSTCTNPFTPCFDRTFFYPFSLQGAPGRVDFYKGIWNFPSFDDKKMLFFVEWIFGSILEAFKPFEKLRFNFNPPVQEVLSIEVIDELPPHNFLARLCAYVERILVRLERVIFLVASIGFLGLCSLGVFRGLEKGFFVFIFGGSKGKRKTEISHSKTHLMSLESRIYCT</sequence>
<dbReference type="EMBL" id="CM044707">
    <property type="protein sequence ID" value="KAI5653279.1"/>
    <property type="molecule type" value="Genomic_DNA"/>
</dbReference>
<name>A0ACB9ZZD1_CATRO</name>
<accession>A0ACB9ZZD1</accession>
<protein>
    <submittedName>
        <fullName evidence="1">Uncharacterized protein</fullName>
    </submittedName>
</protein>